<organism evidence="1 2">
    <name type="scientific">Citrullus colocynthis</name>
    <name type="common">colocynth</name>
    <dbReference type="NCBI Taxonomy" id="252529"/>
    <lineage>
        <taxon>Eukaryota</taxon>
        <taxon>Viridiplantae</taxon>
        <taxon>Streptophyta</taxon>
        <taxon>Embryophyta</taxon>
        <taxon>Tracheophyta</taxon>
        <taxon>Spermatophyta</taxon>
        <taxon>Magnoliopsida</taxon>
        <taxon>eudicotyledons</taxon>
        <taxon>Gunneridae</taxon>
        <taxon>Pentapetalae</taxon>
        <taxon>rosids</taxon>
        <taxon>fabids</taxon>
        <taxon>Cucurbitales</taxon>
        <taxon>Cucurbitaceae</taxon>
        <taxon>Benincaseae</taxon>
        <taxon>Citrullus</taxon>
    </lineage>
</organism>
<protein>
    <submittedName>
        <fullName evidence="1">Uncharacterized protein</fullName>
    </submittedName>
</protein>
<proteinExistence type="predicted"/>
<accession>A0ABP0Z0Z5</accession>
<keyword evidence="2" id="KW-1185">Reference proteome</keyword>
<name>A0ABP0Z0Z5_9ROSI</name>
<evidence type="ECO:0000313" key="2">
    <source>
        <dbReference type="Proteomes" id="UP001642487"/>
    </source>
</evidence>
<dbReference type="Proteomes" id="UP001642487">
    <property type="component" value="Chromosome 7"/>
</dbReference>
<reference evidence="1 2" key="1">
    <citation type="submission" date="2024-03" db="EMBL/GenBank/DDBJ databases">
        <authorList>
            <person name="Gkanogiannis A."/>
            <person name="Becerra Lopez-Lavalle L."/>
        </authorList>
    </citation>
    <scope>NUCLEOTIDE SEQUENCE [LARGE SCALE GENOMIC DNA]</scope>
</reference>
<gene>
    <name evidence="1" type="ORF">CITCOLO1_LOCUS17663</name>
</gene>
<evidence type="ECO:0000313" key="1">
    <source>
        <dbReference type="EMBL" id="CAK9325403.1"/>
    </source>
</evidence>
<sequence length="93" mass="10796">MSVHTLFISTREPPFQNFLSLLFFEKTPSIPFHPFSCFIRLQSSNPIANLRSLMPLMVGIKLFVPRLKCRRTSIFSFFTSSTGWFLGFRPEGF</sequence>
<dbReference type="EMBL" id="OZ021741">
    <property type="protein sequence ID" value="CAK9325403.1"/>
    <property type="molecule type" value="Genomic_DNA"/>
</dbReference>